<proteinExistence type="predicted"/>
<evidence type="ECO:0000313" key="4">
    <source>
        <dbReference type="Proteomes" id="UP000682733"/>
    </source>
</evidence>
<evidence type="ECO:0000313" key="2">
    <source>
        <dbReference type="EMBL" id="CAF1341987.1"/>
    </source>
</evidence>
<organism evidence="3 4">
    <name type="scientific">Didymodactylos carnosus</name>
    <dbReference type="NCBI Taxonomy" id="1234261"/>
    <lineage>
        <taxon>Eukaryota</taxon>
        <taxon>Metazoa</taxon>
        <taxon>Spiralia</taxon>
        <taxon>Gnathifera</taxon>
        <taxon>Rotifera</taxon>
        <taxon>Eurotatoria</taxon>
        <taxon>Bdelloidea</taxon>
        <taxon>Philodinida</taxon>
        <taxon>Philodinidae</taxon>
        <taxon>Didymodactylos</taxon>
    </lineage>
</organism>
<feature type="compositionally biased region" description="Basic and acidic residues" evidence="1">
    <location>
        <begin position="12"/>
        <end position="21"/>
    </location>
</feature>
<reference evidence="3" key="1">
    <citation type="submission" date="2021-02" db="EMBL/GenBank/DDBJ databases">
        <authorList>
            <person name="Nowell W R."/>
        </authorList>
    </citation>
    <scope>NUCLEOTIDE SEQUENCE</scope>
</reference>
<name>A0A8S2RAD3_9BILA</name>
<dbReference type="SUPFAM" id="SSF48371">
    <property type="entry name" value="ARM repeat"/>
    <property type="match status" value="1"/>
</dbReference>
<gene>
    <name evidence="2" type="ORF">OVA965_LOCUS30387</name>
    <name evidence="3" type="ORF">TMI583_LOCUS31184</name>
</gene>
<dbReference type="InterPro" id="IPR016024">
    <property type="entry name" value="ARM-type_fold"/>
</dbReference>
<feature type="region of interest" description="Disordered" evidence="1">
    <location>
        <begin position="1"/>
        <end position="21"/>
    </location>
</feature>
<feature type="compositionally biased region" description="Polar residues" evidence="1">
    <location>
        <begin position="1"/>
        <end position="11"/>
    </location>
</feature>
<dbReference type="AlphaFoldDB" id="A0A8S2RAD3"/>
<sequence length="567" mass="65656">MSSITKTVTSSNDKKKPDEQKKTFNGNDAFVSLKTSLQGNIETINTICISLLQNWERLLQFNYNTNEKDGTLLIALTYIIQTILSIINDKYKYYLSNSEPLQQLIIIVPKIASLNIIDNLLEKDKRRSRQTFIQLLDIINKSSDLKRYIRKKSSLSVVHYYEIILYAILDVANKAAMYSVFETNDLKQFTSIFDSFKIYLTTYFNDNTKLDQLPSVCFELQSNHKICISILSLIWTLADKTKLVPLFISCGCPKSVLDWIQLSHLRFEHKRPLISIIHNLARNPQGQSTFRKIDENGILDKIRPAIENYKDNDINVIYYMGYTLIYGHELLELSLKELRNQETHYYKVAVIKHIFEYNINACYTSIEHKQMSFNGFHLSELLVVLEKLFISDYIVQYCLELGFSLQSEPINYISLFSNTLLSIYGAITDGDERGKLACESIIYIIWSLTFFADKEIADQLKTIKGQLKSNGNLLLVLHRLTETDHTTIEAVKCILHNLDELPLTSVIKNLISFNKPVLSFSYTIQDKLFVKELLKQLSQEIYDIYPSWKHNQQKQSQKKPNTKSQGK</sequence>
<dbReference type="EMBL" id="CAJOBA010043678">
    <property type="protein sequence ID" value="CAF4153098.1"/>
    <property type="molecule type" value="Genomic_DNA"/>
</dbReference>
<accession>A0A8S2RAD3</accession>
<evidence type="ECO:0000313" key="3">
    <source>
        <dbReference type="EMBL" id="CAF4153098.1"/>
    </source>
</evidence>
<protein>
    <submittedName>
        <fullName evidence="3">Uncharacterized protein</fullName>
    </submittedName>
</protein>
<dbReference type="EMBL" id="CAJNOK010022055">
    <property type="protein sequence ID" value="CAF1341987.1"/>
    <property type="molecule type" value="Genomic_DNA"/>
</dbReference>
<evidence type="ECO:0000256" key="1">
    <source>
        <dbReference type="SAM" id="MobiDB-lite"/>
    </source>
</evidence>
<comment type="caution">
    <text evidence="3">The sequence shown here is derived from an EMBL/GenBank/DDBJ whole genome shotgun (WGS) entry which is preliminary data.</text>
</comment>
<dbReference type="Proteomes" id="UP000677228">
    <property type="component" value="Unassembled WGS sequence"/>
</dbReference>
<dbReference type="Proteomes" id="UP000682733">
    <property type="component" value="Unassembled WGS sequence"/>
</dbReference>